<dbReference type="InterPro" id="IPR021228">
    <property type="entry name" value="BrxD"/>
</dbReference>
<evidence type="ECO:0000313" key="1">
    <source>
        <dbReference type="EMBL" id="PSB54730.1"/>
    </source>
</evidence>
<organism evidence="1 2">
    <name type="scientific">Chamaesiphon polymorphus CCALA 037</name>
    <dbReference type="NCBI Taxonomy" id="2107692"/>
    <lineage>
        <taxon>Bacteria</taxon>
        <taxon>Bacillati</taxon>
        <taxon>Cyanobacteriota</taxon>
        <taxon>Cyanophyceae</taxon>
        <taxon>Gomontiellales</taxon>
        <taxon>Chamaesiphonaceae</taxon>
        <taxon>Chamaesiphon</taxon>
    </lineage>
</organism>
<reference evidence="1 2" key="1">
    <citation type="submission" date="2018-03" db="EMBL/GenBank/DDBJ databases">
        <title>The ancient ancestry and fast evolution of plastids.</title>
        <authorList>
            <person name="Moore K.R."/>
            <person name="Magnabosco C."/>
            <person name="Momper L."/>
            <person name="Gold D.A."/>
            <person name="Bosak T."/>
            <person name="Fournier G.P."/>
        </authorList>
    </citation>
    <scope>NUCLEOTIDE SEQUENCE [LARGE SCALE GENOMIC DNA]</scope>
    <source>
        <strain evidence="1 2">CCALA 037</strain>
    </source>
</reference>
<dbReference type="RefSeq" id="WP_106307441.1">
    <property type="nucleotide sequence ID" value="NZ_PVWO01000237.1"/>
</dbReference>
<dbReference type="Gene3D" id="3.40.50.300">
    <property type="entry name" value="P-loop containing nucleotide triphosphate hydrolases"/>
    <property type="match status" value="1"/>
</dbReference>
<dbReference type="EMBL" id="PVWO01000237">
    <property type="protein sequence ID" value="PSB54730.1"/>
    <property type="molecule type" value="Genomic_DNA"/>
</dbReference>
<keyword evidence="2" id="KW-1185">Reference proteome</keyword>
<dbReference type="Pfam" id="PF10923">
    <property type="entry name" value="BrxC_BrxD"/>
    <property type="match status" value="1"/>
</dbReference>
<evidence type="ECO:0000313" key="2">
    <source>
        <dbReference type="Proteomes" id="UP000238937"/>
    </source>
</evidence>
<dbReference type="AlphaFoldDB" id="A0A2T1GBL9"/>
<protein>
    <submittedName>
        <fullName evidence="1">BREX system ATP-binding protein BrxD</fullName>
    </submittedName>
</protein>
<dbReference type="SUPFAM" id="SSF52540">
    <property type="entry name" value="P-loop containing nucleoside triphosphate hydrolases"/>
    <property type="match status" value="1"/>
</dbReference>
<dbReference type="InterPro" id="IPR027417">
    <property type="entry name" value="P-loop_NTPase"/>
</dbReference>
<accession>A0A2T1GBL9</accession>
<gene>
    <name evidence="1" type="primary">brxD</name>
    <name evidence="1" type="ORF">C7B77_17245</name>
</gene>
<name>A0A2T1GBL9_9CYAN</name>
<dbReference type="NCBIfam" id="NF033438">
    <property type="entry name" value="BREX_BrxD"/>
    <property type="match status" value="1"/>
</dbReference>
<comment type="caution">
    <text evidence="1">The sequence shown here is derived from an EMBL/GenBank/DDBJ whole genome shotgun (WGS) entry which is preliminary data.</text>
</comment>
<dbReference type="Proteomes" id="UP000238937">
    <property type="component" value="Unassembled WGS sequence"/>
</dbReference>
<proteinExistence type="predicted"/>
<dbReference type="OrthoDB" id="9772976at2"/>
<dbReference type="GO" id="GO:0005524">
    <property type="term" value="F:ATP binding"/>
    <property type="evidence" value="ECO:0007669"/>
    <property type="project" value="UniProtKB-KW"/>
</dbReference>
<keyword evidence="1" id="KW-0067">ATP-binding</keyword>
<keyword evidence="1" id="KW-0547">Nucleotide-binding</keyword>
<sequence>MKISKQDIEHIFERLRSGVVPERGLEAFAVGIDRTRTEIKRQLDLASNREGVFKFLRGGYGCGKTFVSRLALLDARSEDFATSFVVVSDNDLHFHKFDDVYRKVVQELGTSECERGALGFIIDRWIGRVEAALIAGGADPDLANFDEKVEKRIEEDLTSLTQGQAPQDMIRVLRAIFKLKQNNDLENASALISWLSGSKNVSVSPKKIANVKGNINSTEAMDYLQGILAITKAAGYKGLVIAIDEVETILRMKSDIRAKSLNGIRQICDAADRYPGLLWIFTGTPQFFDTNRGVAGLEPLHNRLKLIQNGKFYNQRQPQLVLKPFNAEILTELALKLRSLYPTDNRAQLDRKVTPEFIERLVTEMTKGFGGDVGIVPREFLRQLVMILDLASTEPDFDPLKDSGYKLELNSEELRIIEGRSYIKLEPEDSDRYALTF</sequence>